<feature type="compositionally biased region" description="Basic and acidic residues" evidence="1">
    <location>
        <begin position="129"/>
        <end position="148"/>
    </location>
</feature>
<proteinExistence type="predicted"/>
<dbReference type="GO" id="GO:0016192">
    <property type="term" value="P:vesicle-mediated transport"/>
    <property type="evidence" value="ECO:0007669"/>
    <property type="project" value="InterPro"/>
</dbReference>
<dbReference type="PANTHER" id="PTHR47021:SF4">
    <property type="entry name" value="ADP-RIBOSYLATION FACTOR GTPASE-ACTIVATING PROTEIN AGD6-RELATED"/>
    <property type="match status" value="1"/>
</dbReference>
<dbReference type="STRING" id="981085.W9S838"/>
<dbReference type="InterPro" id="IPR044519">
    <property type="entry name" value="ARF_GAP_AGD6/7"/>
</dbReference>
<feature type="compositionally biased region" description="Basic and acidic residues" evidence="1">
    <location>
        <begin position="304"/>
        <end position="316"/>
    </location>
</feature>
<evidence type="ECO:0000313" key="2">
    <source>
        <dbReference type="EMBL" id="EXC31020.1"/>
    </source>
</evidence>
<gene>
    <name evidence="2" type="ORF">L484_021322</name>
</gene>
<feature type="compositionally biased region" description="Low complexity" evidence="1">
    <location>
        <begin position="280"/>
        <end position="301"/>
    </location>
</feature>
<evidence type="ECO:0000313" key="3">
    <source>
        <dbReference type="Proteomes" id="UP000030645"/>
    </source>
</evidence>
<dbReference type="eggNOG" id="KOG0704">
    <property type="taxonomic scope" value="Eukaryota"/>
</dbReference>
<feature type="region of interest" description="Disordered" evidence="1">
    <location>
        <begin position="279"/>
        <end position="366"/>
    </location>
</feature>
<dbReference type="Proteomes" id="UP000030645">
    <property type="component" value="Unassembled WGS sequence"/>
</dbReference>
<name>W9S838_9ROSA</name>
<sequence>MGIEILGTAFGGEPFVYGVLDARDREGDRIPPRPPIKFTYSRKGKKGIAGDDSGQGRAMLRWQILLGKSNREDAVERRWEHLNETVRFLGAMVDPVPRLQEDMTILTDRVGRVQDAVQRMEALLGQHFGGERGPEPRRAARERDRGREFQPASPVRQGRAEHQGKKLELPIFHGEDPYGWLFRAERGRALGWFQWAETQEQVKEGGYDHKVNETVNVVTAKTTEIGQKTWGIMKGVMAIASQKVEEYTREGANLKADNWQRNDNENNGYYQEFKQNKEWNSTSGGQSSSSGHFNSFNSSSWDDWDQKDNRKEESTKGKSSHNNDGWAGWDDPKDDGYDGFYQSASNTKPVGHNGKSDATWTGGGFL</sequence>
<keyword evidence="3" id="KW-1185">Reference proteome</keyword>
<dbReference type="GO" id="GO:0005096">
    <property type="term" value="F:GTPase activator activity"/>
    <property type="evidence" value="ECO:0007669"/>
    <property type="project" value="InterPro"/>
</dbReference>
<feature type="region of interest" description="Disordered" evidence="1">
    <location>
        <begin position="127"/>
        <end position="163"/>
    </location>
</feature>
<protein>
    <submittedName>
        <fullName evidence="2">Uncharacterized protein</fullName>
    </submittedName>
</protein>
<reference evidence="3" key="1">
    <citation type="submission" date="2013-01" db="EMBL/GenBank/DDBJ databases">
        <title>Draft Genome Sequence of a Mulberry Tree, Morus notabilis C.K. Schneid.</title>
        <authorList>
            <person name="He N."/>
            <person name="Zhao S."/>
        </authorList>
    </citation>
    <scope>NUCLEOTIDE SEQUENCE</scope>
</reference>
<organism evidence="2 3">
    <name type="scientific">Morus notabilis</name>
    <dbReference type="NCBI Taxonomy" id="981085"/>
    <lineage>
        <taxon>Eukaryota</taxon>
        <taxon>Viridiplantae</taxon>
        <taxon>Streptophyta</taxon>
        <taxon>Embryophyta</taxon>
        <taxon>Tracheophyta</taxon>
        <taxon>Spermatophyta</taxon>
        <taxon>Magnoliopsida</taxon>
        <taxon>eudicotyledons</taxon>
        <taxon>Gunneridae</taxon>
        <taxon>Pentapetalae</taxon>
        <taxon>rosids</taxon>
        <taxon>fabids</taxon>
        <taxon>Rosales</taxon>
        <taxon>Moraceae</taxon>
        <taxon>Moreae</taxon>
        <taxon>Morus</taxon>
    </lineage>
</organism>
<dbReference type="EMBL" id="KE346220">
    <property type="protein sequence ID" value="EXC31020.1"/>
    <property type="molecule type" value="Genomic_DNA"/>
</dbReference>
<dbReference type="AlphaFoldDB" id="W9S838"/>
<accession>W9S838</accession>
<evidence type="ECO:0000256" key="1">
    <source>
        <dbReference type="SAM" id="MobiDB-lite"/>
    </source>
</evidence>
<dbReference type="PANTHER" id="PTHR47021">
    <property type="entry name" value="ADP-RIBOSYLATION FACTOR GTPASE-ACTIVATING PROTEIN AGD6-RELATED"/>
    <property type="match status" value="1"/>
</dbReference>